<feature type="transmembrane region" description="Helical" evidence="2">
    <location>
        <begin position="73"/>
        <end position="90"/>
    </location>
</feature>
<keyword evidence="2" id="KW-0472">Membrane</keyword>
<dbReference type="PIRSF" id="PIRSF028704">
    <property type="entry name" value="UPC028704"/>
    <property type="match status" value="1"/>
</dbReference>
<feature type="region of interest" description="Disordered" evidence="1">
    <location>
        <begin position="1"/>
        <end position="29"/>
    </location>
</feature>
<evidence type="ECO:0000313" key="4">
    <source>
        <dbReference type="Proteomes" id="UP000609121"/>
    </source>
</evidence>
<feature type="transmembrane region" description="Helical" evidence="2">
    <location>
        <begin position="193"/>
        <end position="214"/>
    </location>
</feature>
<dbReference type="Proteomes" id="UP000609121">
    <property type="component" value="Unassembled WGS sequence"/>
</dbReference>
<feature type="transmembrane region" description="Helical" evidence="2">
    <location>
        <begin position="110"/>
        <end position="127"/>
    </location>
</feature>
<feature type="transmembrane region" description="Helical" evidence="2">
    <location>
        <begin position="42"/>
        <end position="61"/>
    </location>
</feature>
<gene>
    <name evidence="3" type="ORF">ICN82_15195</name>
</gene>
<feature type="transmembrane region" description="Helical" evidence="2">
    <location>
        <begin position="226"/>
        <end position="245"/>
    </location>
</feature>
<dbReference type="Pfam" id="PF10129">
    <property type="entry name" value="OpgC_C"/>
    <property type="match status" value="1"/>
</dbReference>
<evidence type="ECO:0000256" key="1">
    <source>
        <dbReference type="SAM" id="MobiDB-lite"/>
    </source>
</evidence>
<dbReference type="EMBL" id="JACVXA010000050">
    <property type="protein sequence ID" value="MBE3639547.1"/>
    <property type="molecule type" value="Genomic_DNA"/>
</dbReference>
<evidence type="ECO:0000256" key="2">
    <source>
        <dbReference type="SAM" id="Phobius"/>
    </source>
</evidence>
<dbReference type="PANTHER" id="PTHR38592:SF3">
    <property type="entry name" value="BLL4819 PROTEIN"/>
    <property type="match status" value="1"/>
</dbReference>
<dbReference type="PANTHER" id="PTHR38592">
    <property type="entry name" value="BLL4819 PROTEIN"/>
    <property type="match status" value="1"/>
</dbReference>
<feature type="transmembrane region" description="Helical" evidence="2">
    <location>
        <begin position="391"/>
        <end position="414"/>
    </location>
</feature>
<keyword evidence="2" id="KW-0812">Transmembrane</keyword>
<accession>A0A8J6YXJ6</accession>
<dbReference type="RefSeq" id="WP_193184319.1">
    <property type="nucleotide sequence ID" value="NZ_JACVXA010000050.1"/>
</dbReference>
<keyword evidence="4" id="KW-1185">Reference proteome</keyword>
<feature type="transmembrane region" description="Helical" evidence="2">
    <location>
        <begin position="169"/>
        <end position="186"/>
    </location>
</feature>
<dbReference type="AlphaFoldDB" id="A0A8J6YXJ6"/>
<feature type="transmembrane region" description="Helical" evidence="2">
    <location>
        <begin position="353"/>
        <end position="376"/>
    </location>
</feature>
<dbReference type="InterPro" id="IPR014550">
    <property type="entry name" value="UCP028704_OpgC"/>
</dbReference>
<protein>
    <submittedName>
        <fullName evidence="3">OpgC domain-containing protein</fullName>
    </submittedName>
</protein>
<organism evidence="3 4">
    <name type="scientific">Mangrovicoccus algicola</name>
    <dbReference type="NCBI Taxonomy" id="2771008"/>
    <lineage>
        <taxon>Bacteria</taxon>
        <taxon>Pseudomonadati</taxon>
        <taxon>Pseudomonadota</taxon>
        <taxon>Alphaproteobacteria</taxon>
        <taxon>Rhodobacterales</taxon>
        <taxon>Paracoccaceae</taxon>
        <taxon>Mangrovicoccus</taxon>
    </lineage>
</organism>
<feature type="transmembrane region" description="Helical" evidence="2">
    <location>
        <begin position="315"/>
        <end position="332"/>
    </location>
</feature>
<sequence>MLHAPPVAAPPAGKPDHALPGAARGAQPGGGRDLRLDVFRGLAMFIILIAHTPDNIWTLWIPARFGWSDATEIFVFCSGMASAIAFGRVFERRGLAMGTARVGFRLWQVYWAHVGLFVALAATLAWLDNTGWFAKDYIATLNLHPFFRDPQMNLPAFLTLHYVPNYFDILPMYLVALAMMPAIVALHRVHGALALAAVLAMWAAAQFGLFAFGAEPWSERRWFFNPFGWQLIFFTGFAFMAGWLPRPPVRPALVWLAALVVIATVIPAYHWGRLLPDIPAAEMTGFQQARLWLHETTEPMRAAIAPLIFKSNFGLLRYVHFLALAYLAWVLAGDRGRRLLPRGDGRAARIWGAVLAAIMKVGQQSLAIFIFSMWYAQVQGVFLDQLGRSGWAYALVNVTGLLMLVAIAYGAGWFKSQPWKTRRSPG</sequence>
<feature type="transmembrane region" description="Helical" evidence="2">
    <location>
        <begin position="252"/>
        <end position="271"/>
    </location>
</feature>
<keyword evidence="2" id="KW-1133">Transmembrane helix</keyword>
<comment type="caution">
    <text evidence="3">The sequence shown here is derived from an EMBL/GenBank/DDBJ whole genome shotgun (WGS) entry which is preliminary data.</text>
</comment>
<reference evidence="3" key="1">
    <citation type="submission" date="2020-09" db="EMBL/GenBank/DDBJ databases">
        <title>A novel bacterium of genus Mangrovicoccus, isolated from South China Sea.</title>
        <authorList>
            <person name="Huang H."/>
            <person name="Mo K."/>
            <person name="Hu Y."/>
        </authorList>
    </citation>
    <scope>NUCLEOTIDE SEQUENCE</scope>
    <source>
        <strain evidence="3">HB182678</strain>
    </source>
</reference>
<evidence type="ECO:0000313" key="3">
    <source>
        <dbReference type="EMBL" id="MBE3639547.1"/>
    </source>
</evidence>
<proteinExistence type="predicted"/>
<name>A0A8J6YXJ6_9RHOB</name>